<name>A0A3B0G3N6_PSEPS</name>
<sequence>MESMTDQVTAVVVTYNRVDKLPRVLDSILAQTRPVDRLIVIDNASSDATPQLLSVYKDDPRVDIVRLDSNTGGAGGFSAGMERAYERGADWVWIMDDDCYTDETALEKLLDGHANAEAELGRHVPYSCSLVQYTDGSICEMNNAGATWDWGRLIAKGQRSVLVTNCSFVSVLIPRKSIAKYGLPLVEYFIWFDDMEYTLRISAEGPGVQVLDSVVTHDMPVNRGVNFGDLNPTNAWKFLYGARNESSYRWHHDDKLAWLQFVATTYAWMVKGGVGRRLQLRVAKEILAGLKFDPKPRMARTVR</sequence>
<feature type="domain" description="Glycosyltransferase 2-like" evidence="1">
    <location>
        <begin position="10"/>
        <end position="137"/>
    </location>
</feature>
<dbReference type="InterPro" id="IPR050834">
    <property type="entry name" value="Glycosyltransf_2"/>
</dbReference>
<dbReference type="Pfam" id="PF00535">
    <property type="entry name" value="Glycos_transf_2"/>
    <property type="match status" value="1"/>
</dbReference>
<dbReference type="SUPFAM" id="SSF53448">
    <property type="entry name" value="Nucleotide-diphospho-sugar transferases"/>
    <property type="match status" value="1"/>
</dbReference>
<dbReference type="PANTHER" id="PTHR43685:SF2">
    <property type="entry name" value="GLYCOSYLTRANSFERASE 2-LIKE DOMAIN-CONTAINING PROTEIN"/>
    <property type="match status" value="1"/>
</dbReference>
<dbReference type="Gene3D" id="3.90.550.10">
    <property type="entry name" value="Spore Coat Polysaccharide Biosynthesis Protein SpsA, Chain A"/>
    <property type="match status" value="1"/>
</dbReference>
<dbReference type="PANTHER" id="PTHR43685">
    <property type="entry name" value="GLYCOSYLTRANSFERASE"/>
    <property type="match status" value="1"/>
</dbReference>
<dbReference type="Proteomes" id="UP000273159">
    <property type="component" value="Unassembled WGS sequence"/>
</dbReference>
<reference evidence="2 3" key="1">
    <citation type="submission" date="2018-10" db="EMBL/GenBank/DDBJ databases">
        <title>Genome-guide identification and characterization of bacteria that degrade polycyclic aromatic hydrocarbons and resist hexavalent chromium simultaneously.</title>
        <authorList>
            <person name="Feng H."/>
        </authorList>
    </citation>
    <scope>NUCLEOTIDE SEQUENCE [LARGE SCALE GENOMIC DNA]</scope>
    <source>
        <strain evidence="2 3">J015</strain>
    </source>
</reference>
<reference evidence="3" key="2">
    <citation type="submission" date="2018-10" db="EMBL/GenBank/DDBJ databases">
        <authorList>
            <person name="Wang Y."/>
            <person name="Wang J."/>
            <person name="Yang X."/>
            <person name="Wang Z."/>
            <person name="Huang Y."/>
        </authorList>
    </citation>
    <scope>NUCLEOTIDE SEQUENCE [LARGE SCALE GENOMIC DNA]</scope>
    <source>
        <strain evidence="3">J015</strain>
    </source>
</reference>
<gene>
    <name evidence="2" type="ORF">D7Z96_02895</name>
</gene>
<protein>
    <submittedName>
        <fullName evidence="2">Glycosyltransferase</fullName>
    </submittedName>
</protein>
<dbReference type="CDD" id="cd04185">
    <property type="entry name" value="GT_2_like_b"/>
    <property type="match status" value="1"/>
</dbReference>
<proteinExistence type="predicted"/>
<dbReference type="GO" id="GO:0016740">
    <property type="term" value="F:transferase activity"/>
    <property type="evidence" value="ECO:0007669"/>
    <property type="project" value="UniProtKB-KW"/>
</dbReference>
<dbReference type="AlphaFoldDB" id="A0A3B0G3N6"/>
<evidence type="ECO:0000259" key="1">
    <source>
        <dbReference type="Pfam" id="PF00535"/>
    </source>
</evidence>
<evidence type="ECO:0000313" key="2">
    <source>
        <dbReference type="EMBL" id="RKO26740.1"/>
    </source>
</evidence>
<organism evidence="2 3">
    <name type="scientific">Pseudarthrobacter phenanthrenivorans</name>
    <name type="common">Arthrobacter phenanthrenivorans</name>
    <dbReference type="NCBI Taxonomy" id="361575"/>
    <lineage>
        <taxon>Bacteria</taxon>
        <taxon>Bacillati</taxon>
        <taxon>Actinomycetota</taxon>
        <taxon>Actinomycetes</taxon>
        <taxon>Micrococcales</taxon>
        <taxon>Micrococcaceae</taxon>
        <taxon>Pseudarthrobacter</taxon>
    </lineage>
</organism>
<dbReference type="EMBL" id="RBNH01000002">
    <property type="protein sequence ID" value="RKO26740.1"/>
    <property type="molecule type" value="Genomic_DNA"/>
</dbReference>
<accession>A0A3B0G3N6</accession>
<dbReference type="InterPro" id="IPR029044">
    <property type="entry name" value="Nucleotide-diphossugar_trans"/>
</dbReference>
<evidence type="ECO:0000313" key="3">
    <source>
        <dbReference type="Proteomes" id="UP000273159"/>
    </source>
</evidence>
<dbReference type="InterPro" id="IPR001173">
    <property type="entry name" value="Glyco_trans_2-like"/>
</dbReference>
<comment type="caution">
    <text evidence="2">The sequence shown here is derived from an EMBL/GenBank/DDBJ whole genome shotgun (WGS) entry which is preliminary data.</text>
</comment>
<keyword evidence="2" id="KW-0808">Transferase</keyword>